<dbReference type="OrthoDB" id="8116945at2"/>
<dbReference type="AlphaFoldDB" id="A9D4N8"/>
<dbReference type="EMBL" id="ABIA03000002">
    <property type="protein sequence ID" value="EDQ33921.1"/>
    <property type="molecule type" value="Genomic_DNA"/>
</dbReference>
<reference evidence="1 2" key="2">
    <citation type="submission" date="2012-06" db="EMBL/GenBank/DDBJ databases">
        <authorList>
            <person name="Fiebig A."/>
        </authorList>
    </citation>
    <scope>NUCLEOTIDE SEQUENCE [LARGE SCALE GENOMIC DNA]</scope>
    <source>
        <strain evidence="1 2">DFL-43</strain>
    </source>
</reference>
<sequence length="77" mass="8487">MIQYQAQPPAAPSAPTASCREALTGRMADQMREMAFAGETVSPETLIQRGWTAETVERLSPAAIAQARRQSVRRVER</sequence>
<reference evidence="1 2" key="1">
    <citation type="submission" date="2007-10" db="EMBL/GenBank/DDBJ databases">
        <authorList>
            <person name="Wagner-Dobler I."/>
            <person name="Ferriera S."/>
            <person name="Johnson J."/>
            <person name="Kravitz S."/>
            <person name="Beeson K."/>
            <person name="Sutton G."/>
            <person name="Rogers Y.-H."/>
            <person name="Friedman R."/>
            <person name="Frazier M."/>
            <person name="Venter J.C."/>
        </authorList>
    </citation>
    <scope>NUCLEOTIDE SEQUENCE [LARGE SCALE GENOMIC DNA]</scope>
    <source>
        <strain evidence="1 2">DFL-43</strain>
    </source>
</reference>
<dbReference type="eggNOG" id="ENOG502ZUV4">
    <property type="taxonomic scope" value="Bacteria"/>
</dbReference>
<name>A9D4N8_HOEPD</name>
<protein>
    <submittedName>
        <fullName evidence="1">Uncharacterized protein</fullName>
    </submittedName>
</protein>
<dbReference type="HOGENOM" id="CLU_2633262_0_0_5"/>
<dbReference type="Proteomes" id="UP000004291">
    <property type="component" value="Chromosome"/>
</dbReference>
<accession>A9D4N8</accession>
<evidence type="ECO:0000313" key="1">
    <source>
        <dbReference type="EMBL" id="EDQ33921.1"/>
    </source>
</evidence>
<evidence type="ECO:0000313" key="2">
    <source>
        <dbReference type="Proteomes" id="UP000004291"/>
    </source>
</evidence>
<comment type="caution">
    <text evidence="1">The sequence shown here is derived from an EMBL/GenBank/DDBJ whole genome shotgun (WGS) entry which is preliminary data.</text>
</comment>
<keyword evidence="2" id="KW-1185">Reference proteome</keyword>
<organism evidence="1 2">
    <name type="scientific">Hoeflea phototrophica (strain DSM 17068 / NCIMB 14078 / DFL-43)</name>
    <dbReference type="NCBI Taxonomy" id="411684"/>
    <lineage>
        <taxon>Bacteria</taxon>
        <taxon>Pseudomonadati</taxon>
        <taxon>Pseudomonadota</taxon>
        <taxon>Alphaproteobacteria</taxon>
        <taxon>Hyphomicrobiales</taxon>
        <taxon>Rhizobiaceae</taxon>
        <taxon>Hoeflea</taxon>
    </lineage>
</organism>
<proteinExistence type="predicted"/>
<dbReference type="STRING" id="411684.HPDFL43_05690"/>
<dbReference type="RefSeq" id="WP_007196927.1">
    <property type="nucleotide sequence ID" value="NZ_CM002917.1"/>
</dbReference>
<gene>
    <name evidence="1" type="ORF">HPDFL43_05690</name>
</gene>